<feature type="domain" description="AMP-dependent synthetase/ligase" evidence="3">
    <location>
        <begin position="16"/>
        <end position="367"/>
    </location>
</feature>
<dbReference type="Gene3D" id="3.30.300.30">
    <property type="match status" value="1"/>
</dbReference>
<dbReference type="Pfam" id="PF13193">
    <property type="entry name" value="AMP-binding_C"/>
    <property type="match status" value="1"/>
</dbReference>
<evidence type="ECO:0000256" key="1">
    <source>
        <dbReference type="ARBA" id="ARBA00006432"/>
    </source>
</evidence>
<dbReference type="EMBL" id="CAFBOL010000096">
    <property type="protein sequence ID" value="CAB5007834.1"/>
    <property type="molecule type" value="Genomic_DNA"/>
</dbReference>
<dbReference type="InterPro" id="IPR020845">
    <property type="entry name" value="AMP-binding_CS"/>
</dbReference>
<evidence type="ECO:0000313" key="5">
    <source>
        <dbReference type="EMBL" id="CAB4811420.1"/>
    </source>
</evidence>
<dbReference type="InterPro" id="IPR025110">
    <property type="entry name" value="AMP-bd_C"/>
</dbReference>
<accession>A0A6J6YPK8</accession>
<dbReference type="SUPFAM" id="SSF56801">
    <property type="entry name" value="Acetyl-CoA synthetase-like"/>
    <property type="match status" value="1"/>
</dbReference>
<keyword evidence="2" id="KW-0436">Ligase</keyword>
<proteinExistence type="inferred from homology"/>
<dbReference type="EMBL" id="CAFAAV010000043">
    <property type="protein sequence ID" value="CAB4811420.1"/>
    <property type="molecule type" value="Genomic_DNA"/>
</dbReference>
<evidence type="ECO:0000256" key="2">
    <source>
        <dbReference type="ARBA" id="ARBA00022598"/>
    </source>
</evidence>
<comment type="similarity">
    <text evidence="1">Belongs to the ATP-dependent AMP-binding enzyme family.</text>
</comment>
<dbReference type="PANTHER" id="PTHR43201:SF5">
    <property type="entry name" value="MEDIUM-CHAIN ACYL-COA LIGASE ACSF2, MITOCHONDRIAL"/>
    <property type="match status" value="1"/>
</dbReference>
<sequence length="520" mass="57053">MVSSNWEQRLGVWYIAEDHPDTVAIAHSPEGAFTYGELAASAHQLVHTFRALGVPKGGIIGVIAPNGVLPVQVSMACQEAGWFLLLVNAYLTPEELTAMLEHAGTALLVVHEAHKSAIEGEFGDRVKAVTQVVGVGEVPGVLNLADLTKDQPTTVPDDRSEGGFLAYSSGTTGKPKGISRSGSGADPSEVANKAAVFGRAFDYRPFDGPHLVSTGMYHGGSHSYYMAALNVGHALVIMRKFDAEGALQLIDQFKVRTAYMVPTQFHRMLQLPDEVRAKYDMSSLHSVVHSAAPCPRTMKQRMFDWWGPVIWETYGGMEGAATIAKPQRWLEKPGTVGRAIKGVRLAILDDDGNELGPNETGHIYYETEAGFRYHKDDELTKSTYKGNRFSIGDIGYVDDDGYLFIQDRAKDMIISGGVNIFPAEIEGVLLNHPAVHDAGVIGIPDADWGESVLALVELRDGIEPTDALSAELMQHCADHLAAYKRPRHLEFRTDLPRTEAGKLYKRQIRAEYWKDQDRQV</sequence>
<dbReference type="Gene3D" id="3.40.50.12780">
    <property type="entry name" value="N-terminal domain of ligase-like"/>
    <property type="match status" value="1"/>
</dbReference>
<dbReference type="InterPro" id="IPR045851">
    <property type="entry name" value="AMP-bd_C_sf"/>
</dbReference>
<feature type="domain" description="AMP-binding enzyme C-terminal" evidence="4">
    <location>
        <begin position="424"/>
        <end position="502"/>
    </location>
</feature>
<dbReference type="PROSITE" id="PS00455">
    <property type="entry name" value="AMP_BINDING"/>
    <property type="match status" value="1"/>
</dbReference>
<dbReference type="Pfam" id="PF00501">
    <property type="entry name" value="AMP-binding"/>
    <property type="match status" value="1"/>
</dbReference>
<protein>
    <submittedName>
        <fullName evidence="5">Unannotated protein</fullName>
    </submittedName>
</protein>
<dbReference type="InterPro" id="IPR042099">
    <property type="entry name" value="ANL_N_sf"/>
</dbReference>
<dbReference type="GO" id="GO:0031956">
    <property type="term" value="F:medium-chain fatty acid-CoA ligase activity"/>
    <property type="evidence" value="ECO:0007669"/>
    <property type="project" value="TreeGrafter"/>
</dbReference>
<dbReference type="PANTHER" id="PTHR43201">
    <property type="entry name" value="ACYL-COA SYNTHETASE"/>
    <property type="match status" value="1"/>
</dbReference>
<name>A0A6J6YPK8_9ZZZZ</name>
<organism evidence="5">
    <name type="scientific">freshwater metagenome</name>
    <dbReference type="NCBI Taxonomy" id="449393"/>
    <lineage>
        <taxon>unclassified sequences</taxon>
        <taxon>metagenomes</taxon>
        <taxon>ecological metagenomes</taxon>
    </lineage>
</organism>
<reference evidence="5" key="1">
    <citation type="submission" date="2020-05" db="EMBL/GenBank/DDBJ databases">
        <authorList>
            <person name="Chiriac C."/>
            <person name="Salcher M."/>
            <person name="Ghai R."/>
            <person name="Kavagutti S V."/>
        </authorList>
    </citation>
    <scope>NUCLEOTIDE SEQUENCE</scope>
</reference>
<dbReference type="InterPro" id="IPR000873">
    <property type="entry name" value="AMP-dep_synth/lig_dom"/>
</dbReference>
<gene>
    <name evidence="5" type="ORF">UFOPK3099_00766</name>
    <name evidence="6" type="ORF">UFOPK3931_02632</name>
</gene>
<evidence type="ECO:0000313" key="6">
    <source>
        <dbReference type="EMBL" id="CAB5007834.1"/>
    </source>
</evidence>
<dbReference type="GO" id="GO:0006631">
    <property type="term" value="P:fatty acid metabolic process"/>
    <property type="evidence" value="ECO:0007669"/>
    <property type="project" value="TreeGrafter"/>
</dbReference>
<evidence type="ECO:0000259" key="3">
    <source>
        <dbReference type="Pfam" id="PF00501"/>
    </source>
</evidence>
<dbReference type="AlphaFoldDB" id="A0A6J6YPK8"/>
<evidence type="ECO:0000259" key="4">
    <source>
        <dbReference type="Pfam" id="PF13193"/>
    </source>
</evidence>